<dbReference type="AlphaFoldDB" id="A0A672IYJ3"/>
<dbReference type="Ensembl" id="ENSSFAT00005048549.1">
    <property type="protein sequence ID" value="ENSSFAP00005046956.1"/>
    <property type="gene ID" value="ENSSFAG00005022862.1"/>
</dbReference>
<organism evidence="1 2">
    <name type="scientific">Salarias fasciatus</name>
    <name type="common">Jewelled blenny</name>
    <name type="synonym">Blennius fasciatus</name>
    <dbReference type="NCBI Taxonomy" id="181472"/>
    <lineage>
        <taxon>Eukaryota</taxon>
        <taxon>Metazoa</taxon>
        <taxon>Chordata</taxon>
        <taxon>Craniata</taxon>
        <taxon>Vertebrata</taxon>
        <taxon>Euteleostomi</taxon>
        <taxon>Actinopterygii</taxon>
        <taxon>Neopterygii</taxon>
        <taxon>Teleostei</taxon>
        <taxon>Neoteleostei</taxon>
        <taxon>Acanthomorphata</taxon>
        <taxon>Ovalentaria</taxon>
        <taxon>Blenniimorphae</taxon>
        <taxon>Blenniiformes</taxon>
        <taxon>Blennioidei</taxon>
        <taxon>Blenniidae</taxon>
        <taxon>Salariinae</taxon>
        <taxon>Salarias</taxon>
    </lineage>
</organism>
<reference evidence="1" key="2">
    <citation type="submission" date="2025-08" db="UniProtKB">
        <authorList>
            <consortium name="Ensembl"/>
        </authorList>
    </citation>
    <scope>IDENTIFICATION</scope>
</reference>
<keyword evidence="2" id="KW-1185">Reference proteome</keyword>
<proteinExistence type="predicted"/>
<protein>
    <submittedName>
        <fullName evidence="1">Uncharacterized protein</fullName>
    </submittedName>
</protein>
<reference evidence="1" key="3">
    <citation type="submission" date="2025-09" db="UniProtKB">
        <authorList>
            <consortium name="Ensembl"/>
        </authorList>
    </citation>
    <scope>IDENTIFICATION</scope>
</reference>
<sequence length="112" mass="12126">MCSAAVQHSSPSAKHTHLLMSPAERAVATVKGLWKGKGDKAAALQTYRATPLESGYSPAQLLMWRQIRSGIPQVPAVLRPRWPNIGRHGAKNPTNIYSRKNVKSSIISTPGS</sequence>
<name>A0A672IYJ3_SALFA</name>
<evidence type="ECO:0000313" key="2">
    <source>
        <dbReference type="Proteomes" id="UP000472267"/>
    </source>
</evidence>
<dbReference type="Proteomes" id="UP000472267">
    <property type="component" value="Chromosome 7"/>
</dbReference>
<accession>A0A672IYJ3</accession>
<evidence type="ECO:0000313" key="1">
    <source>
        <dbReference type="Ensembl" id="ENSSFAP00005046956.1"/>
    </source>
</evidence>
<dbReference type="InParanoid" id="A0A672IYJ3"/>
<reference evidence="1" key="1">
    <citation type="submission" date="2019-06" db="EMBL/GenBank/DDBJ databases">
        <authorList>
            <consortium name="Wellcome Sanger Institute Data Sharing"/>
        </authorList>
    </citation>
    <scope>NUCLEOTIDE SEQUENCE [LARGE SCALE GENOMIC DNA]</scope>
</reference>